<comment type="caution">
    <text evidence="5">The sequence shown here is derived from an EMBL/GenBank/DDBJ whole genome shotgun (WGS) entry which is preliminary data.</text>
</comment>
<dbReference type="Gene3D" id="3.30.2020.30">
    <property type="match status" value="1"/>
</dbReference>
<evidence type="ECO:0000313" key="6">
    <source>
        <dbReference type="Proteomes" id="UP000715095"/>
    </source>
</evidence>
<evidence type="ECO:0000313" key="5">
    <source>
        <dbReference type="EMBL" id="MBM6703121.1"/>
    </source>
</evidence>
<evidence type="ECO:0000256" key="3">
    <source>
        <dbReference type="SAM" id="MobiDB-lite"/>
    </source>
</evidence>
<feature type="region of interest" description="Disordered" evidence="3">
    <location>
        <begin position="112"/>
        <end position="138"/>
    </location>
</feature>
<feature type="compositionally biased region" description="Basic and acidic residues" evidence="3">
    <location>
        <begin position="115"/>
        <end position="130"/>
    </location>
</feature>
<organism evidence="5 6">
    <name type="scientific">Sutterella massiliensis</name>
    <dbReference type="NCBI Taxonomy" id="1816689"/>
    <lineage>
        <taxon>Bacteria</taxon>
        <taxon>Pseudomonadati</taxon>
        <taxon>Pseudomonadota</taxon>
        <taxon>Betaproteobacteria</taxon>
        <taxon>Burkholderiales</taxon>
        <taxon>Sutterellaceae</taxon>
        <taxon>Sutterella</taxon>
    </lineage>
</organism>
<keyword evidence="1" id="KW-0479">Metal-binding</keyword>
<evidence type="ECO:0000259" key="4">
    <source>
        <dbReference type="Pfam" id="PF06155"/>
    </source>
</evidence>
<feature type="domain" description="Gamma-butyrobetaine hydroxylase-like N-terminal" evidence="4">
    <location>
        <begin position="10"/>
        <end position="90"/>
    </location>
</feature>
<sequence length="138" mass="15357">MKVPVEVLVHGKRKELELVYQDGTNVQFPFEFLRVFSPSAEVQGHAPSEAILQVGLRDVALVGVEPVGQYALKLIFSDGHDTGVYSWDYFEDLARTKAARWEAYLADLAAAGASRDPDDPANRPFLEKMKPQRGCAHK</sequence>
<dbReference type="PANTHER" id="PTHR35303:SF5">
    <property type="entry name" value="OS02G0197800 PROTEIN"/>
    <property type="match status" value="1"/>
</dbReference>
<keyword evidence="2" id="KW-0408">Iron</keyword>
<name>A0ABS2DP21_9BURK</name>
<evidence type="ECO:0000256" key="2">
    <source>
        <dbReference type="ARBA" id="ARBA00023004"/>
    </source>
</evidence>
<dbReference type="InterPro" id="IPR038492">
    <property type="entry name" value="GBBH-like_N_sf"/>
</dbReference>
<protein>
    <submittedName>
        <fullName evidence="5">DUF971 domain-containing protein</fullName>
    </submittedName>
</protein>
<dbReference type="EMBL" id="JACJJC010000001">
    <property type="protein sequence ID" value="MBM6703121.1"/>
    <property type="molecule type" value="Genomic_DNA"/>
</dbReference>
<dbReference type="RefSeq" id="WP_205101501.1">
    <property type="nucleotide sequence ID" value="NZ_JACJJC010000001.1"/>
</dbReference>
<gene>
    <name evidence="5" type="ORF">H6A60_01145</name>
</gene>
<dbReference type="PANTHER" id="PTHR35303">
    <property type="entry name" value="OS02G0197800 PROTEIN"/>
    <property type="match status" value="1"/>
</dbReference>
<dbReference type="Proteomes" id="UP000715095">
    <property type="component" value="Unassembled WGS sequence"/>
</dbReference>
<dbReference type="Pfam" id="PF06155">
    <property type="entry name" value="GBBH-like_N"/>
    <property type="match status" value="1"/>
</dbReference>
<evidence type="ECO:0000256" key="1">
    <source>
        <dbReference type="ARBA" id="ARBA00022723"/>
    </source>
</evidence>
<dbReference type="InterPro" id="IPR010376">
    <property type="entry name" value="GBBH-like_N"/>
</dbReference>
<reference evidence="5 6" key="1">
    <citation type="journal article" date="2021" name="Sci. Rep.">
        <title>The distribution of antibiotic resistance genes in chicken gut microbiota commensals.</title>
        <authorList>
            <person name="Juricova H."/>
            <person name="Matiasovicova J."/>
            <person name="Kubasova T."/>
            <person name="Cejkova D."/>
            <person name="Rychlik I."/>
        </authorList>
    </citation>
    <scope>NUCLEOTIDE SEQUENCE [LARGE SCALE GENOMIC DNA]</scope>
    <source>
        <strain evidence="5 6">An829</strain>
    </source>
</reference>
<keyword evidence="6" id="KW-1185">Reference proteome</keyword>
<proteinExistence type="predicted"/>
<accession>A0ABS2DP21</accession>